<reference evidence="1" key="1">
    <citation type="submission" date="2021-06" db="EMBL/GenBank/DDBJ databases">
        <authorList>
            <person name="Kallberg Y."/>
            <person name="Tangrot J."/>
            <person name="Rosling A."/>
        </authorList>
    </citation>
    <scope>NUCLEOTIDE SEQUENCE</scope>
    <source>
        <strain evidence="1">UK204</strain>
    </source>
</reference>
<sequence length="222" mass="25547">SEFTPEHIEKVLIAYERGNNPHIKEREVTVLHGSHKSPTKLSPRIRKQNLPIIIPGTLRDDTVYRYYEDTDILSVYFAKASSGVVSYSDDVNKDILVSYDHDDKIVSVEIYRASELLRCHFFDTQDTINNKPPLLFIPVCYKDCDELKVYLVDSISSITLQKTEGEDLEVGLDNEGKIVVLLFHKASSRLAKTLSEEERRKLAEKSRLRSLEIAKWSYLLDE</sequence>
<dbReference type="InterPro" id="IPR019270">
    <property type="entry name" value="DUF2283"/>
</dbReference>
<feature type="non-terminal residue" evidence="1">
    <location>
        <position position="222"/>
    </location>
</feature>
<accession>A0A9N8V785</accession>
<comment type="caution">
    <text evidence="1">The sequence shown here is derived from an EMBL/GenBank/DDBJ whole genome shotgun (WGS) entry which is preliminary data.</text>
</comment>
<evidence type="ECO:0000313" key="2">
    <source>
        <dbReference type="Proteomes" id="UP000789570"/>
    </source>
</evidence>
<keyword evidence="2" id="KW-1185">Reference proteome</keyword>
<dbReference type="Pfam" id="PF10049">
    <property type="entry name" value="DUF2283"/>
    <property type="match status" value="1"/>
</dbReference>
<dbReference type="AlphaFoldDB" id="A0A9N8V785"/>
<protein>
    <submittedName>
        <fullName evidence="1">15021_t:CDS:1</fullName>
    </submittedName>
</protein>
<gene>
    <name evidence="1" type="ORF">FCALED_LOCUS867</name>
</gene>
<evidence type="ECO:0000313" key="1">
    <source>
        <dbReference type="EMBL" id="CAG8445526.1"/>
    </source>
</evidence>
<organism evidence="1 2">
    <name type="scientific">Funneliformis caledonium</name>
    <dbReference type="NCBI Taxonomy" id="1117310"/>
    <lineage>
        <taxon>Eukaryota</taxon>
        <taxon>Fungi</taxon>
        <taxon>Fungi incertae sedis</taxon>
        <taxon>Mucoromycota</taxon>
        <taxon>Glomeromycotina</taxon>
        <taxon>Glomeromycetes</taxon>
        <taxon>Glomerales</taxon>
        <taxon>Glomeraceae</taxon>
        <taxon>Funneliformis</taxon>
    </lineage>
</organism>
<dbReference type="OrthoDB" id="532890at2759"/>
<name>A0A9N8V785_9GLOM</name>
<dbReference type="EMBL" id="CAJVPQ010000097">
    <property type="protein sequence ID" value="CAG8445526.1"/>
    <property type="molecule type" value="Genomic_DNA"/>
</dbReference>
<proteinExistence type="predicted"/>
<dbReference type="Proteomes" id="UP000789570">
    <property type="component" value="Unassembled WGS sequence"/>
</dbReference>